<dbReference type="InterPro" id="IPR001878">
    <property type="entry name" value="Znf_CCHC"/>
</dbReference>
<protein>
    <recommendedName>
        <fullName evidence="2">CCHC-type domain-containing protein</fullName>
    </recommendedName>
</protein>
<accession>A0A2I1G7W5</accession>
<keyword evidence="1" id="KW-0862">Zinc</keyword>
<reference evidence="3 4" key="1">
    <citation type="submission" date="2015-10" db="EMBL/GenBank/DDBJ databases">
        <title>Genome analyses suggest a sexual origin of heterokaryosis in a supposedly ancient asexual fungus.</title>
        <authorList>
            <person name="Ropars J."/>
            <person name="Sedzielewska K."/>
            <person name="Noel J."/>
            <person name="Charron P."/>
            <person name="Farinelli L."/>
            <person name="Marton T."/>
            <person name="Kruger M."/>
            <person name="Pelin A."/>
            <person name="Brachmann A."/>
            <person name="Corradi N."/>
        </authorList>
    </citation>
    <scope>NUCLEOTIDE SEQUENCE [LARGE SCALE GENOMIC DNA]</scope>
    <source>
        <strain evidence="3 4">A4</strain>
    </source>
</reference>
<proteinExistence type="predicted"/>
<dbReference type="GO" id="GO:0003676">
    <property type="term" value="F:nucleic acid binding"/>
    <property type="evidence" value="ECO:0007669"/>
    <property type="project" value="InterPro"/>
</dbReference>
<gene>
    <name evidence="3" type="ORF">RhiirA4_397845</name>
</gene>
<dbReference type="GO" id="GO:0008270">
    <property type="term" value="F:zinc ion binding"/>
    <property type="evidence" value="ECO:0007669"/>
    <property type="project" value="UniProtKB-KW"/>
</dbReference>
<keyword evidence="4" id="KW-1185">Reference proteome</keyword>
<dbReference type="EMBL" id="LLXI01000212">
    <property type="protein sequence ID" value="PKY42702.1"/>
    <property type="molecule type" value="Genomic_DNA"/>
</dbReference>
<keyword evidence="1" id="KW-0479">Metal-binding</keyword>
<sequence length="60" mass="7136">MKINWSAHPPCCYFAGHCYNCWKVGHNSSNCRRRVRETPFNEGYITPSDLIAWIMERFLK</sequence>
<organism evidence="3 4">
    <name type="scientific">Rhizophagus irregularis</name>
    <dbReference type="NCBI Taxonomy" id="588596"/>
    <lineage>
        <taxon>Eukaryota</taxon>
        <taxon>Fungi</taxon>
        <taxon>Fungi incertae sedis</taxon>
        <taxon>Mucoromycota</taxon>
        <taxon>Glomeromycotina</taxon>
        <taxon>Glomeromycetes</taxon>
        <taxon>Glomerales</taxon>
        <taxon>Glomeraceae</taxon>
        <taxon>Rhizophagus</taxon>
    </lineage>
</organism>
<dbReference type="PROSITE" id="PS50158">
    <property type="entry name" value="ZF_CCHC"/>
    <property type="match status" value="1"/>
</dbReference>
<name>A0A2I1G7W5_9GLOM</name>
<evidence type="ECO:0000313" key="3">
    <source>
        <dbReference type="EMBL" id="PKY42702.1"/>
    </source>
</evidence>
<feature type="domain" description="CCHC-type" evidence="2">
    <location>
        <begin position="18"/>
        <end position="33"/>
    </location>
</feature>
<dbReference type="AlphaFoldDB" id="A0A2I1G7W5"/>
<comment type="caution">
    <text evidence="3">The sequence shown here is derived from an EMBL/GenBank/DDBJ whole genome shotgun (WGS) entry which is preliminary data.</text>
</comment>
<keyword evidence="1" id="KW-0863">Zinc-finger</keyword>
<evidence type="ECO:0000256" key="1">
    <source>
        <dbReference type="PROSITE-ProRule" id="PRU00047"/>
    </source>
</evidence>
<dbReference type="Proteomes" id="UP000234323">
    <property type="component" value="Unassembled WGS sequence"/>
</dbReference>
<dbReference type="VEuPathDB" id="FungiDB:RhiirA1_417149"/>
<evidence type="ECO:0000313" key="4">
    <source>
        <dbReference type="Proteomes" id="UP000234323"/>
    </source>
</evidence>
<evidence type="ECO:0000259" key="2">
    <source>
        <dbReference type="PROSITE" id="PS50158"/>
    </source>
</evidence>